<accession>A0A218ZEN8</accession>
<evidence type="ECO:0000256" key="1">
    <source>
        <dbReference type="ARBA" id="ARBA00022898"/>
    </source>
</evidence>
<dbReference type="Proteomes" id="UP000242519">
    <property type="component" value="Unassembled WGS sequence"/>
</dbReference>
<gene>
    <name evidence="4" type="ORF">B2J93_9260</name>
</gene>
<evidence type="ECO:0000313" key="4">
    <source>
        <dbReference type="EMBL" id="OWP06487.1"/>
    </source>
</evidence>
<dbReference type="InParanoid" id="A0A218ZEN8"/>
<protein>
    <recommendedName>
        <fullName evidence="3">Aminotransferase class V domain-containing protein</fullName>
    </recommendedName>
</protein>
<proteinExistence type="predicted"/>
<organism evidence="4 5">
    <name type="scientific">Diplocarpon coronariae</name>
    <dbReference type="NCBI Taxonomy" id="2795749"/>
    <lineage>
        <taxon>Eukaryota</taxon>
        <taxon>Fungi</taxon>
        <taxon>Dikarya</taxon>
        <taxon>Ascomycota</taxon>
        <taxon>Pezizomycotina</taxon>
        <taxon>Leotiomycetes</taxon>
        <taxon>Helotiales</taxon>
        <taxon>Drepanopezizaceae</taxon>
        <taxon>Diplocarpon</taxon>
    </lineage>
</organism>
<dbReference type="Gene3D" id="3.40.640.10">
    <property type="entry name" value="Type I PLP-dependent aspartate aminotransferase-like (Major domain)"/>
    <property type="match status" value="1"/>
</dbReference>
<dbReference type="SUPFAM" id="SSF53383">
    <property type="entry name" value="PLP-dependent transferases"/>
    <property type="match status" value="1"/>
</dbReference>
<dbReference type="OrthoDB" id="5978656at2759"/>
<feature type="domain" description="Aminotransferase class V" evidence="3">
    <location>
        <begin position="67"/>
        <end position="186"/>
    </location>
</feature>
<keyword evidence="1" id="KW-0663">Pyridoxal phosphate</keyword>
<dbReference type="InterPro" id="IPR015421">
    <property type="entry name" value="PyrdxlP-dep_Trfase_major"/>
</dbReference>
<evidence type="ECO:0000256" key="2">
    <source>
        <dbReference type="SAM" id="MobiDB-lite"/>
    </source>
</evidence>
<dbReference type="STRING" id="503106.A0A218ZEN8"/>
<sequence>MGEALIASPTSGRIPLGKGMLKYFSIDLSYKNINHGAHAPTQPTYLFKHPHQAHSAFLPALFEKSAKTSTVVFVPNATTGVNTVLRNIAWNLDSKDEIVYFETIYGACLKTIDYICEANHNAVKPRAVTKIYPIEDPNLLSLFRDAIKASRAEGNQPRLAIFDTVSSFSGVRMPFEALTAICKEEGSKQSNVGGEHYASRRRSCWTITASKCHPRNIQLAADFERDKDRSFSIARIPGNAELQKSEGIFIDSGRPMTGQRLNGGTTVSTKDGSVELLRIQPAASGSIVPRRQRPMGPRKPKDSAKCNMAKQQPLLSSGMRRRPIEEPSRQEYVREELYNDDVEPPDARKIITPRDIFVQKPISRKPVPQNPPRYEPKHAASDFSKMNLPLGLKSSSFTRPHPLFDAAATELASHQPDDYQRFLEASRMAAASNYNSYVVVSSQTLTPETAAAMQGFMAPRRCMDRS</sequence>
<dbReference type="EMBL" id="MZNU01000046">
    <property type="protein sequence ID" value="OWP06487.1"/>
    <property type="molecule type" value="Genomic_DNA"/>
</dbReference>
<dbReference type="AlphaFoldDB" id="A0A218ZEN8"/>
<feature type="compositionally biased region" description="Polar residues" evidence="2">
    <location>
        <begin position="259"/>
        <end position="269"/>
    </location>
</feature>
<dbReference type="PANTHER" id="PTHR43092">
    <property type="entry name" value="L-CYSTEINE DESULFHYDRASE"/>
    <property type="match status" value="1"/>
</dbReference>
<feature type="region of interest" description="Disordered" evidence="2">
    <location>
        <begin position="283"/>
        <end position="306"/>
    </location>
</feature>
<comment type="caution">
    <text evidence="4">The sequence shown here is derived from an EMBL/GenBank/DDBJ whole genome shotgun (WGS) entry which is preliminary data.</text>
</comment>
<dbReference type="InterPro" id="IPR015424">
    <property type="entry name" value="PyrdxlP-dep_Trfase"/>
</dbReference>
<keyword evidence="5" id="KW-1185">Reference proteome</keyword>
<feature type="region of interest" description="Disordered" evidence="2">
    <location>
        <begin position="250"/>
        <end position="269"/>
    </location>
</feature>
<dbReference type="Pfam" id="PF00266">
    <property type="entry name" value="Aminotran_5"/>
    <property type="match status" value="1"/>
</dbReference>
<dbReference type="PANTHER" id="PTHR43092:SF2">
    <property type="entry name" value="HERCYNYLCYSTEINE SULFOXIDE LYASE"/>
    <property type="match status" value="1"/>
</dbReference>
<evidence type="ECO:0000313" key="5">
    <source>
        <dbReference type="Proteomes" id="UP000242519"/>
    </source>
</evidence>
<evidence type="ECO:0000259" key="3">
    <source>
        <dbReference type="Pfam" id="PF00266"/>
    </source>
</evidence>
<reference evidence="4 5" key="1">
    <citation type="submission" date="2017-04" db="EMBL/GenBank/DDBJ databases">
        <title>Draft genome sequence of Marssonina coronaria NL1: causal agent of apple blotch.</title>
        <authorList>
            <person name="Cheng Q."/>
        </authorList>
    </citation>
    <scope>NUCLEOTIDE SEQUENCE [LARGE SCALE GENOMIC DNA]</scope>
    <source>
        <strain evidence="4 5">NL1</strain>
    </source>
</reference>
<name>A0A218ZEN8_9HELO</name>
<dbReference type="InterPro" id="IPR000192">
    <property type="entry name" value="Aminotrans_V_dom"/>
</dbReference>